<organism evidence="7 8">
    <name type="scientific">Methanoliparum thermophilum</name>
    <dbReference type="NCBI Taxonomy" id="2491083"/>
    <lineage>
        <taxon>Archaea</taxon>
        <taxon>Methanobacteriati</taxon>
        <taxon>Methanobacteriota</taxon>
        <taxon>Candidatus Methanoliparia</taxon>
        <taxon>Candidatus Methanoliparales</taxon>
        <taxon>Candidatus Methanoliparaceae</taxon>
        <taxon>Candidatus Methanoliparum</taxon>
    </lineage>
</organism>
<keyword evidence="5" id="KW-0694">RNA-binding</keyword>
<keyword evidence="1" id="KW-1277">Toxin-antitoxin system</keyword>
<dbReference type="EMBL" id="RXIF01000006">
    <property type="protein sequence ID" value="RZN64575.1"/>
    <property type="molecule type" value="Genomic_DNA"/>
</dbReference>
<dbReference type="Pfam" id="PF07927">
    <property type="entry name" value="HicA_toxin"/>
    <property type="match status" value="1"/>
</dbReference>
<keyword evidence="4" id="KW-0378">Hydrolase</keyword>
<dbReference type="GO" id="GO:0016787">
    <property type="term" value="F:hydrolase activity"/>
    <property type="evidence" value="ECO:0007669"/>
    <property type="project" value="UniProtKB-KW"/>
</dbReference>
<evidence type="ECO:0000313" key="7">
    <source>
        <dbReference type="EMBL" id="RZN64575.1"/>
    </source>
</evidence>
<protein>
    <submittedName>
        <fullName evidence="7">Addiction module toxin, HicA family</fullName>
    </submittedName>
</protein>
<keyword evidence="6" id="KW-0346">Stress response</keyword>
<name>A0A520KS31_METT2</name>
<evidence type="ECO:0000313" key="8">
    <source>
        <dbReference type="Proteomes" id="UP000317158"/>
    </source>
</evidence>
<evidence type="ECO:0000256" key="1">
    <source>
        <dbReference type="ARBA" id="ARBA00022649"/>
    </source>
</evidence>
<dbReference type="Gene3D" id="3.30.920.30">
    <property type="entry name" value="Hypothetical protein"/>
    <property type="match status" value="1"/>
</dbReference>
<keyword evidence="3" id="KW-0255">Endonuclease</keyword>
<proteinExistence type="predicted"/>
<gene>
    <name evidence="7" type="ORF">EF806_04350</name>
</gene>
<reference evidence="7 8" key="1">
    <citation type="journal article" date="2019" name="Nat. Microbiol.">
        <title>Wide diversity of methane and short-chain alkane metabolisms in uncultured archaea.</title>
        <authorList>
            <person name="Borrel G."/>
            <person name="Adam P.S."/>
            <person name="McKay L.J."/>
            <person name="Chen L.X."/>
            <person name="Sierra-Garcia I.N."/>
            <person name="Sieber C.M."/>
            <person name="Letourneur Q."/>
            <person name="Ghozlane A."/>
            <person name="Andersen G.L."/>
            <person name="Li W.J."/>
            <person name="Hallam S.J."/>
            <person name="Muyzer G."/>
            <person name="de Oliveira V.M."/>
            <person name="Inskeep W.P."/>
            <person name="Banfield J.F."/>
            <person name="Gribaldo S."/>
        </authorList>
    </citation>
    <scope>NUCLEOTIDE SEQUENCE [LARGE SCALE GENOMIC DNA]</scope>
    <source>
        <strain evidence="7">NM1a</strain>
    </source>
</reference>
<dbReference type="Proteomes" id="UP000317158">
    <property type="component" value="Unassembled WGS sequence"/>
</dbReference>
<dbReference type="InterPro" id="IPR012933">
    <property type="entry name" value="HicA_mRNA_interferase"/>
</dbReference>
<evidence type="ECO:0000256" key="5">
    <source>
        <dbReference type="ARBA" id="ARBA00022884"/>
    </source>
</evidence>
<accession>A0A520KS31</accession>
<dbReference type="GO" id="GO:0003729">
    <property type="term" value="F:mRNA binding"/>
    <property type="evidence" value="ECO:0007669"/>
    <property type="project" value="InterPro"/>
</dbReference>
<comment type="caution">
    <text evidence="7">The sequence shown here is derived from an EMBL/GenBank/DDBJ whole genome shotgun (WGS) entry which is preliminary data.</text>
</comment>
<dbReference type="SUPFAM" id="SSF54786">
    <property type="entry name" value="YcfA/nrd intein domain"/>
    <property type="match status" value="1"/>
</dbReference>
<dbReference type="InterPro" id="IPR038570">
    <property type="entry name" value="HicA_sf"/>
</dbReference>
<keyword evidence="2" id="KW-0540">Nuclease</keyword>
<dbReference type="GO" id="GO:0004519">
    <property type="term" value="F:endonuclease activity"/>
    <property type="evidence" value="ECO:0007669"/>
    <property type="project" value="UniProtKB-KW"/>
</dbReference>
<dbReference type="AlphaFoldDB" id="A0A520KS31"/>
<evidence type="ECO:0000256" key="3">
    <source>
        <dbReference type="ARBA" id="ARBA00022759"/>
    </source>
</evidence>
<evidence type="ECO:0000256" key="6">
    <source>
        <dbReference type="ARBA" id="ARBA00023016"/>
    </source>
</evidence>
<sequence>MDKLPRWSGKKIISVFKKDGWTVDRIEGREKILVVPVHENKPIKIGFPKGLIKDAGLTNEKRRGCNDIEDE</sequence>
<evidence type="ECO:0000256" key="2">
    <source>
        <dbReference type="ARBA" id="ARBA00022722"/>
    </source>
</evidence>
<evidence type="ECO:0000256" key="4">
    <source>
        <dbReference type="ARBA" id="ARBA00022801"/>
    </source>
</evidence>